<keyword evidence="3" id="KW-1185">Reference proteome</keyword>
<reference evidence="2 3" key="1">
    <citation type="submission" date="2015-01" db="EMBL/GenBank/DDBJ databases">
        <title>Genome sequencing of Jeotgalibacillus soli.</title>
        <authorList>
            <person name="Goh K.M."/>
            <person name="Chan K.-G."/>
            <person name="Yaakop A.S."/>
            <person name="Ee R."/>
            <person name="Gan H.M."/>
            <person name="Chan C.S."/>
        </authorList>
    </citation>
    <scope>NUCLEOTIDE SEQUENCE [LARGE SCALE GENOMIC DNA]</scope>
    <source>
        <strain evidence="2 3">P9</strain>
    </source>
</reference>
<dbReference type="SUPFAM" id="SSF55729">
    <property type="entry name" value="Acyl-CoA N-acyltransferases (Nat)"/>
    <property type="match status" value="1"/>
</dbReference>
<comment type="caution">
    <text evidence="2">The sequence shown here is derived from an EMBL/GenBank/DDBJ whole genome shotgun (WGS) entry which is preliminary data.</text>
</comment>
<feature type="domain" description="N-acetyltransferase" evidence="1">
    <location>
        <begin position="2"/>
        <end position="141"/>
    </location>
</feature>
<dbReference type="PANTHER" id="PTHR13355:SF11">
    <property type="entry name" value="GLUCOSAMINE 6-PHOSPHATE N-ACETYLTRANSFERASE"/>
    <property type="match status" value="1"/>
</dbReference>
<dbReference type="RefSeq" id="WP_041088443.1">
    <property type="nucleotide sequence ID" value="NZ_JXRP01000017.1"/>
</dbReference>
<sequence>MNVILAATEQQKEDAFEVRKLVFVEEQKVPEEEEIDQYEETSVHFVMYHEGIPVGAGRFRSVDGVGKLERICVHAAQRGKGAGVLMMDAMEKYAASKGFSTLKLNAQVHAIPFYERLGFTVTSDEFMDAGILHKSMQKNLV</sequence>
<proteinExistence type="predicted"/>
<dbReference type="PATRIC" id="fig|889306.3.peg.2086"/>
<dbReference type="InterPro" id="IPR039143">
    <property type="entry name" value="GNPNAT1-like"/>
</dbReference>
<accession>A0A0C2R635</accession>
<dbReference type="OrthoDB" id="9796171at2"/>
<dbReference type="EMBL" id="JXRP01000017">
    <property type="protein sequence ID" value="KIL45720.1"/>
    <property type="molecule type" value="Genomic_DNA"/>
</dbReference>
<dbReference type="GO" id="GO:0004343">
    <property type="term" value="F:glucosamine 6-phosphate N-acetyltransferase activity"/>
    <property type="evidence" value="ECO:0007669"/>
    <property type="project" value="TreeGrafter"/>
</dbReference>
<gene>
    <name evidence="2" type="ORF">KP78_20690</name>
</gene>
<dbReference type="InterPro" id="IPR016181">
    <property type="entry name" value="Acyl_CoA_acyltransferase"/>
</dbReference>
<dbReference type="CDD" id="cd04301">
    <property type="entry name" value="NAT_SF"/>
    <property type="match status" value="1"/>
</dbReference>
<dbReference type="Gene3D" id="3.40.630.30">
    <property type="match status" value="1"/>
</dbReference>
<organism evidence="2 3">
    <name type="scientific">Jeotgalibacillus soli</name>
    <dbReference type="NCBI Taxonomy" id="889306"/>
    <lineage>
        <taxon>Bacteria</taxon>
        <taxon>Bacillati</taxon>
        <taxon>Bacillota</taxon>
        <taxon>Bacilli</taxon>
        <taxon>Bacillales</taxon>
        <taxon>Caryophanaceae</taxon>
        <taxon>Jeotgalibacillus</taxon>
    </lineage>
</organism>
<dbReference type="PANTHER" id="PTHR13355">
    <property type="entry name" value="GLUCOSAMINE 6-PHOSPHATE N-ACETYLTRANSFERASE"/>
    <property type="match status" value="1"/>
</dbReference>
<dbReference type="STRING" id="889306.KP78_20690"/>
<evidence type="ECO:0000313" key="2">
    <source>
        <dbReference type="EMBL" id="KIL45720.1"/>
    </source>
</evidence>
<dbReference type="AlphaFoldDB" id="A0A0C2R635"/>
<evidence type="ECO:0000313" key="3">
    <source>
        <dbReference type="Proteomes" id="UP000031938"/>
    </source>
</evidence>
<protein>
    <recommendedName>
        <fullName evidence="1">N-acetyltransferase domain-containing protein</fullName>
    </recommendedName>
</protein>
<dbReference type="PROSITE" id="PS51186">
    <property type="entry name" value="GNAT"/>
    <property type="match status" value="1"/>
</dbReference>
<dbReference type="InterPro" id="IPR000182">
    <property type="entry name" value="GNAT_dom"/>
</dbReference>
<dbReference type="Proteomes" id="UP000031938">
    <property type="component" value="Unassembled WGS sequence"/>
</dbReference>
<dbReference type="Pfam" id="PF13673">
    <property type="entry name" value="Acetyltransf_10"/>
    <property type="match status" value="1"/>
</dbReference>
<evidence type="ECO:0000259" key="1">
    <source>
        <dbReference type="PROSITE" id="PS51186"/>
    </source>
</evidence>
<name>A0A0C2R635_9BACL</name>